<protein>
    <submittedName>
        <fullName evidence="5">XRE family transcriptional regulator</fullName>
    </submittedName>
</protein>
<dbReference type="RefSeq" id="WP_041228056.1">
    <property type="nucleotide sequence ID" value="NZ_CP068434.1"/>
</dbReference>
<dbReference type="AlphaFoldDB" id="A0A367PGL1"/>
<dbReference type="SUPFAM" id="SSF47413">
    <property type="entry name" value="lambda repressor-like DNA-binding domains"/>
    <property type="match status" value="1"/>
</dbReference>
<evidence type="ECO:0000256" key="3">
    <source>
        <dbReference type="ARBA" id="ARBA00023163"/>
    </source>
</evidence>
<keyword evidence="1" id="KW-0805">Transcription regulation</keyword>
<dbReference type="EMBL" id="QDHA01000045">
    <property type="protein sequence ID" value="RCJ06694.1"/>
    <property type="molecule type" value="Genomic_DNA"/>
</dbReference>
<evidence type="ECO:0000259" key="4">
    <source>
        <dbReference type="PROSITE" id="PS50943"/>
    </source>
</evidence>
<dbReference type="InterPro" id="IPR050807">
    <property type="entry name" value="TransReg_Diox_bact_type"/>
</dbReference>
<evidence type="ECO:0000256" key="2">
    <source>
        <dbReference type="ARBA" id="ARBA00023125"/>
    </source>
</evidence>
<dbReference type="InterPro" id="IPR001387">
    <property type="entry name" value="Cro/C1-type_HTH"/>
</dbReference>
<dbReference type="GO" id="GO:0003700">
    <property type="term" value="F:DNA-binding transcription factor activity"/>
    <property type="evidence" value="ECO:0007669"/>
    <property type="project" value="TreeGrafter"/>
</dbReference>
<evidence type="ECO:0000313" key="6">
    <source>
        <dbReference type="Proteomes" id="UP000253501"/>
    </source>
</evidence>
<evidence type="ECO:0000256" key="1">
    <source>
        <dbReference type="ARBA" id="ARBA00023015"/>
    </source>
</evidence>
<proteinExistence type="predicted"/>
<accession>A0A367PGL1</accession>
<comment type="caution">
    <text evidence="5">The sequence shown here is derived from an EMBL/GenBank/DDBJ whole genome shotgun (WGS) entry which is preliminary data.</text>
</comment>
<evidence type="ECO:0000313" key="5">
    <source>
        <dbReference type="EMBL" id="RCJ06694.1"/>
    </source>
</evidence>
<reference evidence="5 6" key="1">
    <citation type="submission" date="2018-04" db="EMBL/GenBank/DDBJ databases">
        <title>Cupriavidus necator CR12 genome sequencing and assembly.</title>
        <authorList>
            <person name="Ben Fekih I."/>
            <person name="Mazhar H.S."/>
            <person name="Bello S.K."/>
            <person name="Rensing C."/>
        </authorList>
    </citation>
    <scope>NUCLEOTIDE SEQUENCE [LARGE SCALE GENOMIC DNA]</scope>
    <source>
        <strain evidence="5 6">CR12</strain>
    </source>
</reference>
<dbReference type="Pfam" id="PF01381">
    <property type="entry name" value="HTH_3"/>
    <property type="match status" value="1"/>
</dbReference>
<dbReference type="Gene3D" id="1.10.260.40">
    <property type="entry name" value="lambda repressor-like DNA-binding domains"/>
    <property type="match status" value="1"/>
</dbReference>
<dbReference type="PANTHER" id="PTHR46797">
    <property type="entry name" value="HTH-TYPE TRANSCRIPTIONAL REGULATOR"/>
    <property type="match status" value="1"/>
</dbReference>
<keyword evidence="3" id="KW-0804">Transcription</keyword>
<sequence length="81" mass="8502">MARPSPKHSGNPALASIGKTVRAIRKVQGFSQEDLALATDMDRSYIGGIERGEHNLTVLNLARIASVLGTSAGELLTQSGV</sequence>
<dbReference type="GeneID" id="34310346"/>
<dbReference type="PANTHER" id="PTHR46797:SF23">
    <property type="entry name" value="HTH-TYPE TRANSCRIPTIONAL REGULATOR SUTR"/>
    <property type="match status" value="1"/>
</dbReference>
<gene>
    <name evidence="5" type="ORF">DDK22_19620</name>
</gene>
<organism evidence="5 6">
    <name type="scientific">Cupriavidus necator</name>
    <name type="common">Alcaligenes eutrophus</name>
    <name type="synonym">Ralstonia eutropha</name>
    <dbReference type="NCBI Taxonomy" id="106590"/>
    <lineage>
        <taxon>Bacteria</taxon>
        <taxon>Pseudomonadati</taxon>
        <taxon>Pseudomonadota</taxon>
        <taxon>Betaproteobacteria</taxon>
        <taxon>Burkholderiales</taxon>
        <taxon>Burkholderiaceae</taxon>
        <taxon>Cupriavidus</taxon>
    </lineage>
</organism>
<dbReference type="InterPro" id="IPR010982">
    <property type="entry name" value="Lambda_DNA-bd_dom_sf"/>
</dbReference>
<keyword evidence="2" id="KW-0238">DNA-binding</keyword>
<dbReference type="SMART" id="SM00530">
    <property type="entry name" value="HTH_XRE"/>
    <property type="match status" value="1"/>
</dbReference>
<feature type="domain" description="HTH cro/C1-type" evidence="4">
    <location>
        <begin position="21"/>
        <end position="75"/>
    </location>
</feature>
<dbReference type="GO" id="GO:0003677">
    <property type="term" value="F:DNA binding"/>
    <property type="evidence" value="ECO:0007669"/>
    <property type="project" value="UniProtKB-KW"/>
</dbReference>
<dbReference type="CDD" id="cd00093">
    <property type="entry name" value="HTH_XRE"/>
    <property type="match status" value="1"/>
</dbReference>
<dbReference type="PROSITE" id="PS50943">
    <property type="entry name" value="HTH_CROC1"/>
    <property type="match status" value="1"/>
</dbReference>
<dbReference type="Proteomes" id="UP000253501">
    <property type="component" value="Unassembled WGS sequence"/>
</dbReference>
<name>A0A367PGL1_CUPNE</name>
<dbReference type="GO" id="GO:0005829">
    <property type="term" value="C:cytosol"/>
    <property type="evidence" value="ECO:0007669"/>
    <property type="project" value="TreeGrafter"/>
</dbReference>